<name>A0A2Z6EYY3_9BURK</name>
<organism evidence="9 10">
    <name type="scientific">Mycoavidus cysteinexigens</name>
    <dbReference type="NCBI Taxonomy" id="1553431"/>
    <lineage>
        <taxon>Bacteria</taxon>
        <taxon>Pseudomonadati</taxon>
        <taxon>Pseudomonadota</taxon>
        <taxon>Betaproteobacteria</taxon>
        <taxon>Burkholderiales</taxon>
        <taxon>Burkholderiaceae</taxon>
        <taxon>Mycoavidus</taxon>
    </lineage>
</organism>
<proteinExistence type="predicted"/>
<evidence type="ECO:0000256" key="1">
    <source>
        <dbReference type="ARBA" id="ARBA00004651"/>
    </source>
</evidence>
<dbReference type="RefSeq" id="WP_161566225.1">
    <property type="nucleotide sequence ID" value="NZ_AP018150.1"/>
</dbReference>
<dbReference type="AlphaFoldDB" id="A0A2Z6EYY3"/>
<sequence>MRWLLLGLVIAYVLAGVFGRDPWKADEPYSFGMVLNFLQGLAWSVDWVVPHVGADPFVEKPPLMYWTAALLAHLSSAFLPMQEGAQLAVIAWMAVALFALSATARWLYGGRYGVLACMLLLGTLGVVVHVHKLIADVPQLAGTVLALAGLVRFVVAPQAPTWKAGLMLGVGAGVAFMSKGVLVPALLALTYLASVVLLPVFRTRRAVVLLLWTVLAALPGLLVWPYLFWRASEPLFIEWFWNNNFGRFFGFSEVGESRSNYGQDIGLAIALSFPAGWLAVAELFKRWRSYSAAANMDSVAVFSGMKGEIKSARAVLWIYVVIFYAVLLGMSASLREVYLLPVYPALALLGASIALPIRLDRVWCKVSVIFFSACGIWVWFCGGALLAGAGHLIPSVFARWLPLNYVLPFNLAWLLAGLSLTGLWICAIVWRARLGAIAMSFAGITLIWGLLHTVLLPWLNEARSYRSAFNALKIVLPQQYDCLAVFNVGESERALLHYFIGVKPVQSASLNAMTCQVALVLDKSDHRFSALPPQAWQEIWRGGRMGDENERFRAYVRREPSLHRNK</sequence>
<keyword evidence="2" id="KW-1003">Cell membrane</keyword>
<evidence type="ECO:0000256" key="4">
    <source>
        <dbReference type="ARBA" id="ARBA00022679"/>
    </source>
</evidence>
<protein>
    <recommendedName>
        <fullName evidence="8">Glycosyltransferase RgtA/B/C/D-like domain-containing protein</fullName>
    </recommendedName>
</protein>
<evidence type="ECO:0000256" key="5">
    <source>
        <dbReference type="ARBA" id="ARBA00022692"/>
    </source>
</evidence>
<evidence type="ECO:0000313" key="9">
    <source>
        <dbReference type="EMBL" id="BBE10465.1"/>
    </source>
</evidence>
<dbReference type="Pfam" id="PF13231">
    <property type="entry name" value="PMT_2"/>
    <property type="match status" value="1"/>
</dbReference>
<keyword evidence="6" id="KW-1133">Transmembrane helix</keyword>
<dbReference type="GO" id="GO:0005886">
    <property type="term" value="C:plasma membrane"/>
    <property type="evidence" value="ECO:0007669"/>
    <property type="project" value="UniProtKB-SubCell"/>
</dbReference>
<evidence type="ECO:0000313" key="10">
    <source>
        <dbReference type="Proteomes" id="UP000282597"/>
    </source>
</evidence>
<dbReference type="KEGG" id="mcys:MCB1EB_2304"/>
<evidence type="ECO:0000259" key="8">
    <source>
        <dbReference type="Pfam" id="PF13231"/>
    </source>
</evidence>
<gene>
    <name evidence="9" type="ORF">MCB1EB_2304</name>
</gene>
<dbReference type="GO" id="GO:0009103">
    <property type="term" value="P:lipopolysaccharide biosynthetic process"/>
    <property type="evidence" value="ECO:0007669"/>
    <property type="project" value="UniProtKB-ARBA"/>
</dbReference>
<dbReference type="EMBL" id="AP018150">
    <property type="protein sequence ID" value="BBE10465.1"/>
    <property type="molecule type" value="Genomic_DNA"/>
</dbReference>
<keyword evidence="5" id="KW-0812">Transmembrane</keyword>
<evidence type="ECO:0000256" key="2">
    <source>
        <dbReference type="ARBA" id="ARBA00022475"/>
    </source>
</evidence>
<keyword evidence="4" id="KW-0808">Transferase</keyword>
<accession>A0A2Z6EYY3</accession>
<evidence type="ECO:0000256" key="7">
    <source>
        <dbReference type="ARBA" id="ARBA00023136"/>
    </source>
</evidence>
<dbReference type="InterPro" id="IPR038731">
    <property type="entry name" value="RgtA/B/C-like"/>
</dbReference>
<keyword evidence="10" id="KW-1185">Reference proteome</keyword>
<dbReference type="GO" id="GO:0016763">
    <property type="term" value="F:pentosyltransferase activity"/>
    <property type="evidence" value="ECO:0007669"/>
    <property type="project" value="TreeGrafter"/>
</dbReference>
<feature type="domain" description="Glycosyltransferase RgtA/B/C/D-like" evidence="8">
    <location>
        <begin position="60"/>
        <end position="219"/>
    </location>
</feature>
<reference evidence="9 10" key="1">
    <citation type="journal article" date="2018" name="Microbes Environ.">
        <title>Comparative Genomic Insights into Endofungal Lifestyles of Two Bacterial Endosymbionts, Mycoavidus cysteinexigens and Burkholderia rhizoxinica.</title>
        <authorList>
            <person name="Sharmin D."/>
            <person name="Guo Y."/>
            <person name="Nishizawa T."/>
            <person name="Ohshima S."/>
            <person name="Sato Y."/>
            <person name="Takashima Y."/>
            <person name="Narisawa K."/>
            <person name="Ohta H."/>
        </authorList>
    </citation>
    <scope>NUCLEOTIDE SEQUENCE [LARGE SCALE GENOMIC DNA]</scope>
    <source>
        <strain evidence="9 10">B1-EB</strain>
    </source>
</reference>
<dbReference type="InterPro" id="IPR050297">
    <property type="entry name" value="LipidA_mod_glycosyltrf_83"/>
</dbReference>
<evidence type="ECO:0000256" key="6">
    <source>
        <dbReference type="ARBA" id="ARBA00022989"/>
    </source>
</evidence>
<dbReference type="Proteomes" id="UP000282597">
    <property type="component" value="Chromosome"/>
</dbReference>
<keyword evidence="7" id="KW-0472">Membrane</keyword>
<dbReference type="PANTHER" id="PTHR33908">
    <property type="entry name" value="MANNOSYLTRANSFERASE YKCB-RELATED"/>
    <property type="match status" value="1"/>
</dbReference>
<keyword evidence="3" id="KW-0328">Glycosyltransferase</keyword>
<dbReference type="PANTHER" id="PTHR33908:SF11">
    <property type="entry name" value="MEMBRANE PROTEIN"/>
    <property type="match status" value="1"/>
</dbReference>
<evidence type="ECO:0000256" key="3">
    <source>
        <dbReference type="ARBA" id="ARBA00022676"/>
    </source>
</evidence>
<comment type="subcellular location">
    <subcellularLocation>
        <location evidence="1">Cell membrane</location>
        <topology evidence="1">Multi-pass membrane protein</topology>
    </subcellularLocation>
</comment>